<evidence type="ECO:0000313" key="3">
    <source>
        <dbReference type="EMBL" id="GGG72878.1"/>
    </source>
</evidence>
<reference evidence="3" key="2">
    <citation type="submission" date="2020-09" db="EMBL/GenBank/DDBJ databases">
        <authorList>
            <person name="Sun Q."/>
            <person name="Zhou Y."/>
        </authorList>
    </citation>
    <scope>NUCLEOTIDE SEQUENCE</scope>
    <source>
        <strain evidence="3">CGMCC 1.15762</strain>
    </source>
</reference>
<dbReference type="Gene3D" id="3.50.50.60">
    <property type="entry name" value="FAD/NAD(P)-binding domain"/>
    <property type="match status" value="1"/>
</dbReference>
<dbReference type="Pfam" id="PF01266">
    <property type="entry name" value="DAO"/>
    <property type="match status" value="1"/>
</dbReference>
<dbReference type="Proteomes" id="UP000617145">
    <property type="component" value="Unassembled WGS sequence"/>
</dbReference>
<organism evidence="3 4">
    <name type="scientific">Salipiger pallidus</name>
    <dbReference type="NCBI Taxonomy" id="1775170"/>
    <lineage>
        <taxon>Bacteria</taxon>
        <taxon>Pseudomonadati</taxon>
        <taxon>Pseudomonadota</taxon>
        <taxon>Alphaproteobacteria</taxon>
        <taxon>Rhodobacterales</taxon>
        <taxon>Roseobacteraceae</taxon>
        <taxon>Salipiger</taxon>
    </lineage>
</organism>
<feature type="domain" description="FAD dependent oxidoreductase" evidence="2">
    <location>
        <begin position="29"/>
        <end position="380"/>
    </location>
</feature>
<evidence type="ECO:0000259" key="2">
    <source>
        <dbReference type="Pfam" id="PF01266"/>
    </source>
</evidence>
<dbReference type="PRINTS" id="PR00411">
    <property type="entry name" value="PNDRDTASEI"/>
</dbReference>
<proteinExistence type="predicted"/>
<dbReference type="GO" id="GO:0016491">
    <property type="term" value="F:oxidoreductase activity"/>
    <property type="evidence" value="ECO:0007669"/>
    <property type="project" value="UniProtKB-KW"/>
</dbReference>
<evidence type="ECO:0000313" key="4">
    <source>
        <dbReference type="Proteomes" id="UP000617145"/>
    </source>
</evidence>
<evidence type="ECO:0000256" key="1">
    <source>
        <dbReference type="ARBA" id="ARBA00023002"/>
    </source>
</evidence>
<sequence>MKPPIDSLWRASSAERVDAPPLSGDVDVDLAVIGGGFTGCSAALEAARRGASVALLEAQEPGQGGSGCNVGLVNAGLWLKPDEIAATLGPQTGRALIDRLGQAPDRVFDIIAREGIACEATRNGTLHCAHSAKGMEDLQDRFRQGNAAGAPLQLLDASEARERTGSSAVHGALFDPRAGTVQPLAYCHGLARAAITAGARLHGQSPVTALRQTANGWELACRGHTVRAGALLLATNAYHEAIPGLAAPAFTAVHYGQFATAPMPDTLRDRILPGGEGCWDTALVMSSFRTDAAGRLVIGGMGNLSGPGGGIHTAWARRKLHQLFPQAADLPFEHGWSGRIAMTSDHVPKILLLGDSGLACFGYSGRGIGPGTVFGAAAAEALLSGDRSGLPLSVTQSHGETLPRLREGWYELGATMIHAASARI</sequence>
<dbReference type="AlphaFoldDB" id="A0A8J2ZKC7"/>
<dbReference type="GO" id="GO:0005737">
    <property type="term" value="C:cytoplasm"/>
    <property type="evidence" value="ECO:0007669"/>
    <property type="project" value="TreeGrafter"/>
</dbReference>
<keyword evidence="4" id="KW-1185">Reference proteome</keyword>
<comment type="caution">
    <text evidence="3">The sequence shown here is derived from an EMBL/GenBank/DDBJ whole genome shotgun (WGS) entry which is preliminary data.</text>
</comment>
<dbReference type="PANTHER" id="PTHR13847:SF275">
    <property type="entry name" value="GAMMA-GLUTAMYLPUTRESCINE OXIDOREDUCTASE"/>
    <property type="match status" value="1"/>
</dbReference>
<name>A0A8J2ZKC7_9RHOB</name>
<dbReference type="InterPro" id="IPR036188">
    <property type="entry name" value="FAD/NAD-bd_sf"/>
</dbReference>
<accession>A0A8J2ZKC7</accession>
<dbReference type="Gene3D" id="3.30.9.10">
    <property type="entry name" value="D-Amino Acid Oxidase, subunit A, domain 2"/>
    <property type="match status" value="1"/>
</dbReference>
<keyword evidence="1" id="KW-0560">Oxidoreductase</keyword>
<gene>
    <name evidence="3" type="ORF">GCM10011415_21300</name>
</gene>
<reference evidence="3" key="1">
    <citation type="journal article" date="2014" name="Int. J. Syst. Evol. Microbiol.">
        <title>Complete genome sequence of Corynebacterium casei LMG S-19264T (=DSM 44701T), isolated from a smear-ripened cheese.</title>
        <authorList>
            <consortium name="US DOE Joint Genome Institute (JGI-PGF)"/>
            <person name="Walter F."/>
            <person name="Albersmeier A."/>
            <person name="Kalinowski J."/>
            <person name="Ruckert C."/>
        </authorList>
    </citation>
    <scope>NUCLEOTIDE SEQUENCE</scope>
    <source>
        <strain evidence="3">CGMCC 1.15762</strain>
    </source>
</reference>
<protein>
    <submittedName>
        <fullName evidence="3">Oxidoreductase</fullName>
    </submittedName>
</protein>
<dbReference type="InterPro" id="IPR006076">
    <property type="entry name" value="FAD-dep_OxRdtase"/>
</dbReference>
<dbReference type="PANTHER" id="PTHR13847">
    <property type="entry name" value="SARCOSINE DEHYDROGENASE-RELATED"/>
    <property type="match status" value="1"/>
</dbReference>
<dbReference type="RefSeq" id="WP_188790216.1">
    <property type="nucleotide sequence ID" value="NZ_BMJV01000004.1"/>
</dbReference>
<dbReference type="EMBL" id="BMJV01000004">
    <property type="protein sequence ID" value="GGG72878.1"/>
    <property type="molecule type" value="Genomic_DNA"/>
</dbReference>
<dbReference type="SUPFAM" id="SSF51905">
    <property type="entry name" value="FAD/NAD(P)-binding domain"/>
    <property type="match status" value="1"/>
</dbReference>